<feature type="non-terminal residue" evidence="1">
    <location>
        <position position="1"/>
    </location>
</feature>
<proteinExistence type="predicted"/>
<accession>A0A6A3G753</accession>
<dbReference type="AlphaFoldDB" id="A0A6A3G753"/>
<evidence type="ECO:0000313" key="1">
    <source>
        <dbReference type="EMBL" id="KAE8953202.1"/>
    </source>
</evidence>
<evidence type="ECO:0000313" key="2">
    <source>
        <dbReference type="Proteomes" id="UP000435112"/>
    </source>
</evidence>
<protein>
    <submittedName>
        <fullName evidence="1">Uncharacterized protein</fullName>
    </submittedName>
</protein>
<comment type="caution">
    <text evidence="1">The sequence shown here is derived from an EMBL/GenBank/DDBJ whole genome shotgun (WGS) entry which is preliminary data.</text>
</comment>
<gene>
    <name evidence="1" type="ORF">PR002_g32455</name>
</gene>
<name>A0A6A3G753_9STRA</name>
<reference evidence="1 2" key="1">
    <citation type="submission" date="2018-09" db="EMBL/GenBank/DDBJ databases">
        <title>Genomic investigation of the strawberry pathogen Phytophthora fragariae indicates pathogenicity is determined by transcriptional variation in three key races.</title>
        <authorList>
            <person name="Adams T.M."/>
            <person name="Armitage A.D."/>
            <person name="Sobczyk M.K."/>
            <person name="Bates H.J."/>
            <person name="Dunwell J.M."/>
            <person name="Nellist C.F."/>
            <person name="Harrison R.J."/>
        </authorList>
    </citation>
    <scope>NUCLEOTIDE SEQUENCE [LARGE SCALE GENOMIC DNA]</scope>
    <source>
        <strain evidence="1 2">SCRP324</strain>
    </source>
</reference>
<dbReference type="Proteomes" id="UP000435112">
    <property type="component" value="Unassembled WGS sequence"/>
</dbReference>
<dbReference type="EMBL" id="QXFU01010792">
    <property type="protein sequence ID" value="KAE8953202.1"/>
    <property type="molecule type" value="Genomic_DNA"/>
</dbReference>
<sequence>LENVSTVFEKAMMTLEGRFSATEDANDNYNGRH</sequence>
<organism evidence="1 2">
    <name type="scientific">Phytophthora rubi</name>
    <dbReference type="NCBI Taxonomy" id="129364"/>
    <lineage>
        <taxon>Eukaryota</taxon>
        <taxon>Sar</taxon>
        <taxon>Stramenopiles</taxon>
        <taxon>Oomycota</taxon>
        <taxon>Peronosporomycetes</taxon>
        <taxon>Peronosporales</taxon>
        <taxon>Peronosporaceae</taxon>
        <taxon>Phytophthora</taxon>
    </lineage>
</organism>